<accession>A0A9E7ZQM3</accession>
<sequence length="272" mass="29728">MRHRFGWVGGLVLLSITAAAAEEATPALTDPTPAKGWVISVGGSLQLGPKYDGANGAGPSFMPSVTWRRVGEPEGFSAPDDSFDYALYESDRFSFGLAASWRAGRYSSSERRLFGMRDIPWTVEGGVFAEFWPILERLRTRVEVRQGFHGHHGMVADFSADWVEKFGRFTLSGGPRLTLGNAAYMRRNFGVTHRESLANGFLAPYRPSAGAKSVGAAAALEYTWSDAWSTTVFARYDRLIDEAARSPLVQTVGQRDQVTVGVGATYSFTINP</sequence>
<evidence type="ECO:0000256" key="4">
    <source>
        <dbReference type="ARBA" id="ARBA00023136"/>
    </source>
</evidence>
<dbReference type="GO" id="GO:0009279">
    <property type="term" value="C:cell outer membrane"/>
    <property type="evidence" value="ECO:0007669"/>
    <property type="project" value="UniProtKB-SubCell"/>
</dbReference>
<dbReference type="AlphaFoldDB" id="A0A9E7ZQM3"/>
<comment type="similarity">
    <text evidence="2">Belongs to the MipA/OmpV family.</text>
</comment>
<gene>
    <name evidence="7" type="ORF">NWE54_06795</name>
</gene>
<dbReference type="EMBL" id="CP102774">
    <property type="protein sequence ID" value="UZF88489.1"/>
    <property type="molecule type" value="Genomic_DNA"/>
</dbReference>
<comment type="subcellular location">
    <subcellularLocation>
        <location evidence="1">Cell outer membrane</location>
    </subcellularLocation>
</comment>
<evidence type="ECO:0000313" key="7">
    <source>
        <dbReference type="EMBL" id="UZF88489.1"/>
    </source>
</evidence>
<evidence type="ECO:0000256" key="5">
    <source>
        <dbReference type="ARBA" id="ARBA00023237"/>
    </source>
</evidence>
<dbReference type="SUPFAM" id="SSF56935">
    <property type="entry name" value="Porins"/>
    <property type="match status" value="1"/>
</dbReference>
<evidence type="ECO:0000256" key="1">
    <source>
        <dbReference type="ARBA" id="ARBA00004442"/>
    </source>
</evidence>
<organism evidence="7">
    <name type="scientific">Bosea sp. NBC_00436</name>
    <dbReference type="NCBI Taxonomy" id="2969620"/>
    <lineage>
        <taxon>Bacteria</taxon>
        <taxon>Pseudomonadati</taxon>
        <taxon>Pseudomonadota</taxon>
        <taxon>Alphaproteobacteria</taxon>
        <taxon>Hyphomicrobiales</taxon>
        <taxon>Boseaceae</taxon>
        <taxon>Bosea</taxon>
    </lineage>
</organism>
<protein>
    <submittedName>
        <fullName evidence="7">MipA/OmpV family protein</fullName>
    </submittedName>
</protein>
<keyword evidence="5" id="KW-0998">Cell outer membrane</keyword>
<feature type="chain" id="PRO_5039681357" evidence="6">
    <location>
        <begin position="21"/>
        <end position="272"/>
    </location>
</feature>
<proteinExistence type="inferred from homology"/>
<evidence type="ECO:0000256" key="3">
    <source>
        <dbReference type="ARBA" id="ARBA00022729"/>
    </source>
</evidence>
<name>A0A9E7ZQM3_9HYPH</name>
<dbReference type="Pfam" id="PF06629">
    <property type="entry name" value="MipA"/>
    <property type="match status" value="1"/>
</dbReference>
<keyword evidence="4" id="KW-0472">Membrane</keyword>
<reference evidence="7" key="1">
    <citation type="submission" date="2022-08" db="EMBL/GenBank/DDBJ databases">
        <title>Complete Genome Sequences of 2 Bosea sp. soil isolates.</title>
        <authorList>
            <person name="Alvarez Arevalo M."/>
            <person name="Sterndorff E.B."/>
            <person name="Faurdal D."/>
            <person name="Joergensen T.S."/>
            <person name="Weber T."/>
        </authorList>
    </citation>
    <scope>NUCLEOTIDE SEQUENCE</scope>
    <source>
        <strain evidence="7">NBC_00436</strain>
    </source>
</reference>
<evidence type="ECO:0000256" key="2">
    <source>
        <dbReference type="ARBA" id="ARBA00005722"/>
    </source>
</evidence>
<keyword evidence="3 6" id="KW-0732">Signal</keyword>
<evidence type="ECO:0000256" key="6">
    <source>
        <dbReference type="SAM" id="SignalP"/>
    </source>
</evidence>
<dbReference type="PANTHER" id="PTHR38776:SF1">
    <property type="entry name" value="MLTA-INTERACTING PROTEIN-RELATED"/>
    <property type="match status" value="1"/>
</dbReference>
<dbReference type="InterPro" id="IPR010583">
    <property type="entry name" value="MipA"/>
</dbReference>
<dbReference type="PANTHER" id="PTHR38776">
    <property type="entry name" value="MLTA-INTERACTING PROTEIN-RELATED"/>
    <property type="match status" value="1"/>
</dbReference>
<feature type="signal peptide" evidence="6">
    <location>
        <begin position="1"/>
        <end position="20"/>
    </location>
</feature>